<dbReference type="FunFam" id="4.10.640.10:FF:000013">
    <property type="entry name" value="37S ribosomal protein S18"/>
    <property type="match status" value="1"/>
</dbReference>
<dbReference type="GO" id="GO:0032543">
    <property type="term" value="P:mitochondrial translation"/>
    <property type="evidence" value="ECO:0007669"/>
    <property type="project" value="TreeGrafter"/>
</dbReference>
<dbReference type="OrthoDB" id="21463at2759"/>
<evidence type="ECO:0000256" key="5">
    <source>
        <dbReference type="SAM" id="MobiDB-lite"/>
    </source>
</evidence>
<dbReference type="EMBL" id="QWIJ01001164">
    <property type="protein sequence ID" value="RMX76138.1"/>
    <property type="molecule type" value="Genomic_DNA"/>
</dbReference>
<dbReference type="GO" id="GO:0070181">
    <property type="term" value="F:small ribosomal subunit rRNA binding"/>
    <property type="evidence" value="ECO:0007669"/>
    <property type="project" value="TreeGrafter"/>
</dbReference>
<dbReference type="Pfam" id="PF01084">
    <property type="entry name" value="Ribosomal_S18"/>
    <property type="match status" value="1"/>
</dbReference>
<evidence type="ECO:0000256" key="2">
    <source>
        <dbReference type="ARBA" id="ARBA00022980"/>
    </source>
</evidence>
<name>A0A3M6WCH6_HORWE</name>
<feature type="compositionally biased region" description="Low complexity" evidence="5">
    <location>
        <begin position="81"/>
        <end position="104"/>
    </location>
</feature>
<evidence type="ECO:0000256" key="3">
    <source>
        <dbReference type="ARBA" id="ARBA00023274"/>
    </source>
</evidence>
<dbReference type="VEuPathDB" id="FungiDB:BTJ68_00465"/>
<evidence type="ECO:0000313" key="8">
    <source>
        <dbReference type="Proteomes" id="UP000281245"/>
    </source>
</evidence>
<comment type="caution">
    <text evidence="6">The sequence shown here is derived from an EMBL/GenBank/DDBJ whole genome shotgun (WGS) entry which is preliminary data.</text>
</comment>
<gene>
    <name evidence="7" type="ORF">D0868_00734</name>
    <name evidence="6" type="ORF">D0869_10988</name>
</gene>
<sequence length="265" mass="30075">MEKLSQRMSAMSLEHSFRRLVLRPNSICNQCRRTFASSAPIGQQQSATAAFHEVLEQGQKTAQNASRPVPQRTATAEPARTQPTHPSTAAAPPSPEAPAAATRANPTAYDIAERTIQEAGAARRRAQAEEALRNSLRTLDRKDYETMMTRRWRPGDVYAPHDLTGVEMAKWKKLRRKPRPRSGDVDVMDQLNMNPLDHYKNVSIMSEYVTDMGRIRHSNDTGLRPVNQRKMAKAIRRSIGVGLMPSVYRHPELLREEWEKRRGQQ</sequence>
<dbReference type="PANTHER" id="PTHR13479">
    <property type="entry name" value="30S RIBOSOMAL PROTEIN S18"/>
    <property type="match status" value="1"/>
</dbReference>
<evidence type="ECO:0000313" key="6">
    <source>
        <dbReference type="EMBL" id="RMX76138.1"/>
    </source>
</evidence>
<organism evidence="6 8">
    <name type="scientific">Hortaea werneckii</name>
    <name type="common">Black yeast</name>
    <name type="synonym">Cladosporium werneckii</name>
    <dbReference type="NCBI Taxonomy" id="91943"/>
    <lineage>
        <taxon>Eukaryota</taxon>
        <taxon>Fungi</taxon>
        <taxon>Dikarya</taxon>
        <taxon>Ascomycota</taxon>
        <taxon>Pezizomycotina</taxon>
        <taxon>Dothideomycetes</taxon>
        <taxon>Dothideomycetidae</taxon>
        <taxon>Mycosphaerellales</taxon>
        <taxon>Teratosphaeriaceae</taxon>
        <taxon>Hortaea</taxon>
    </lineage>
</organism>
<dbReference type="PANTHER" id="PTHR13479:SF40">
    <property type="entry name" value="SMALL RIBOSOMAL SUBUNIT PROTEIN BS18M"/>
    <property type="match status" value="1"/>
</dbReference>
<evidence type="ECO:0000256" key="4">
    <source>
        <dbReference type="ARBA" id="ARBA00035264"/>
    </source>
</evidence>
<comment type="similarity">
    <text evidence="1">Belongs to the bacterial ribosomal protein bS18 family.</text>
</comment>
<accession>A0A3M6WCH6</accession>
<reference evidence="8 9" key="1">
    <citation type="journal article" date="2018" name="BMC Genomics">
        <title>Genomic evidence for intraspecific hybridization in a clonal and extremely halotolerant yeast.</title>
        <authorList>
            <person name="Gostincar C."/>
            <person name="Stajich J.E."/>
            <person name="Zupancic J."/>
            <person name="Zalar P."/>
            <person name="Gunde-Cimerman N."/>
        </authorList>
    </citation>
    <scope>NUCLEOTIDE SEQUENCE [LARGE SCALE GENOMIC DNA]</scope>
    <source>
        <strain evidence="7 9">EXF-6654</strain>
        <strain evidence="6 8">EXF-6656</strain>
    </source>
</reference>
<evidence type="ECO:0000313" key="7">
    <source>
        <dbReference type="EMBL" id="RMY15697.1"/>
    </source>
</evidence>
<dbReference type="GO" id="GO:0005763">
    <property type="term" value="C:mitochondrial small ribosomal subunit"/>
    <property type="evidence" value="ECO:0007669"/>
    <property type="project" value="TreeGrafter"/>
</dbReference>
<dbReference type="Proteomes" id="UP000281245">
    <property type="component" value="Unassembled WGS sequence"/>
</dbReference>
<dbReference type="InterPro" id="IPR001648">
    <property type="entry name" value="Ribosomal_bS18"/>
</dbReference>
<feature type="region of interest" description="Disordered" evidence="5">
    <location>
        <begin position="58"/>
        <end position="104"/>
    </location>
</feature>
<dbReference type="InterPro" id="IPR036870">
    <property type="entry name" value="Ribosomal_bS18_sf"/>
</dbReference>
<evidence type="ECO:0000313" key="9">
    <source>
        <dbReference type="Proteomes" id="UP000282582"/>
    </source>
</evidence>
<dbReference type="GO" id="GO:0003735">
    <property type="term" value="F:structural constituent of ribosome"/>
    <property type="evidence" value="ECO:0007669"/>
    <property type="project" value="InterPro"/>
</dbReference>
<keyword evidence="2" id="KW-0689">Ribosomal protein</keyword>
<evidence type="ECO:0000256" key="1">
    <source>
        <dbReference type="ARBA" id="ARBA00005589"/>
    </source>
</evidence>
<dbReference type="Gene3D" id="4.10.640.10">
    <property type="entry name" value="Ribosomal protein S18"/>
    <property type="match status" value="1"/>
</dbReference>
<proteinExistence type="inferred from homology"/>
<protein>
    <recommendedName>
        <fullName evidence="4">Small ribosomal subunit protein bS18m</fullName>
    </recommendedName>
</protein>
<dbReference type="AlphaFoldDB" id="A0A3M6WCH6"/>
<dbReference type="Proteomes" id="UP000282582">
    <property type="component" value="Unassembled WGS sequence"/>
</dbReference>
<dbReference type="EMBL" id="QWIK01000028">
    <property type="protein sequence ID" value="RMY15697.1"/>
    <property type="molecule type" value="Genomic_DNA"/>
</dbReference>
<keyword evidence="3" id="KW-0687">Ribonucleoprotein</keyword>
<dbReference type="SUPFAM" id="SSF46911">
    <property type="entry name" value="Ribosomal protein S18"/>
    <property type="match status" value="1"/>
</dbReference>